<keyword evidence="2" id="KW-0812">Transmembrane</keyword>
<feature type="transmembrane region" description="Helical" evidence="2">
    <location>
        <begin position="144"/>
        <end position="168"/>
    </location>
</feature>
<evidence type="ECO:0000256" key="2">
    <source>
        <dbReference type="SAM" id="Phobius"/>
    </source>
</evidence>
<evidence type="ECO:0000256" key="1">
    <source>
        <dbReference type="SAM" id="MobiDB-lite"/>
    </source>
</evidence>
<dbReference type="PANTHER" id="PTHR33133:SF1">
    <property type="entry name" value="EXPRESSED PROTEIN-RELATED"/>
    <property type="match status" value="1"/>
</dbReference>
<proteinExistence type="predicted"/>
<dbReference type="eggNOG" id="COG5164">
    <property type="taxonomic scope" value="Bacteria"/>
</dbReference>
<dbReference type="InterPro" id="IPR057169">
    <property type="entry name" value="DUF7847"/>
</dbReference>
<dbReference type="RefSeq" id="WP_013883169.1">
    <property type="nucleotide sequence ID" value="NC_015671.1"/>
</dbReference>
<dbReference type="HOGENOM" id="CLU_036814_0_1_11"/>
<dbReference type="EMBL" id="CP002665">
    <property type="protein sequence ID" value="AEI11650.1"/>
    <property type="molecule type" value="Genomic_DNA"/>
</dbReference>
<dbReference type="KEGG" id="cga:Celgi_1131"/>
<feature type="transmembrane region" description="Helical" evidence="2">
    <location>
        <begin position="214"/>
        <end position="235"/>
    </location>
</feature>
<accession>F8A1A3</accession>
<organism evidence="4 5">
    <name type="scientific">Cellulomonas gilvus (strain ATCC 13127 / NRRL B-14078)</name>
    <name type="common">Cellvibrio gilvus</name>
    <dbReference type="NCBI Taxonomy" id="593907"/>
    <lineage>
        <taxon>Bacteria</taxon>
        <taxon>Bacillati</taxon>
        <taxon>Actinomycetota</taxon>
        <taxon>Actinomycetes</taxon>
        <taxon>Micrococcales</taxon>
        <taxon>Cellulomonadaceae</taxon>
        <taxon>Cellulomonas</taxon>
    </lineage>
</organism>
<evidence type="ECO:0000259" key="3">
    <source>
        <dbReference type="Pfam" id="PF25231"/>
    </source>
</evidence>
<feature type="transmembrane region" description="Helical" evidence="2">
    <location>
        <begin position="379"/>
        <end position="409"/>
    </location>
</feature>
<feature type="compositionally biased region" description="Low complexity" evidence="1">
    <location>
        <begin position="40"/>
        <end position="59"/>
    </location>
</feature>
<evidence type="ECO:0000313" key="5">
    <source>
        <dbReference type="Proteomes" id="UP000000485"/>
    </source>
</evidence>
<feature type="transmembrane region" description="Helical" evidence="2">
    <location>
        <begin position="256"/>
        <end position="278"/>
    </location>
</feature>
<keyword evidence="2" id="KW-0472">Membrane</keyword>
<dbReference type="Pfam" id="PF25231">
    <property type="entry name" value="DUF7847"/>
    <property type="match status" value="1"/>
</dbReference>
<dbReference type="PANTHER" id="PTHR33133">
    <property type="entry name" value="OS08G0107100 PROTEIN-RELATED"/>
    <property type="match status" value="1"/>
</dbReference>
<protein>
    <recommendedName>
        <fullName evidence="3">DUF7847 domain-containing protein</fullName>
    </recommendedName>
</protein>
<feature type="transmembrane region" description="Helical" evidence="2">
    <location>
        <begin position="338"/>
        <end position="359"/>
    </location>
</feature>
<feature type="compositionally biased region" description="Pro residues" evidence="1">
    <location>
        <begin position="63"/>
        <end position="93"/>
    </location>
</feature>
<dbReference type="OrthoDB" id="121140at2"/>
<keyword evidence="2" id="KW-1133">Transmembrane helix</keyword>
<feature type="transmembrane region" description="Helical" evidence="2">
    <location>
        <begin position="284"/>
        <end position="307"/>
    </location>
</feature>
<feature type="domain" description="DUF7847" evidence="3">
    <location>
        <begin position="126"/>
        <end position="408"/>
    </location>
</feature>
<dbReference type="AlphaFoldDB" id="F8A1A3"/>
<dbReference type="Proteomes" id="UP000000485">
    <property type="component" value="Chromosome"/>
</dbReference>
<feature type="region of interest" description="Disordered" evidence="1">
    <location>
        <begin position="1"/>
        <end position="93"/>
    </location>
</feature>
<dbReference type="STRING" id="593907.Celgi_1131"/>
<name>F8A1A3_CELGA</name>
<feature type="compositionally biased region" description="Pro residues" evidence="1">
    <location>
        <begin position="23"/>
        <end position="39"/>
    </location>
</feature>
<keyword evidence="5" id="KW-1185">Reference proteome</keyword>
<evidence type="ECO:0000313" key="4">
    <source>
        <dbReference type="EMBL" id="AEI11650.1"/>
    </source>
</evidence>
<sequence>MTGPQDAPQPPTWATPGSKPGSQPGPAPAPAPPQPPAQPDAPSVPGAAAPAGWSAAPGWGTPPGAPPAPGAAPAGPPSAPPPPGPHPAAPGPYPMPPGAGYGYGPAGATPWRPPALQPGIIPLRPLNVGEILDGSFRAVRANPAVMFGLSAIVMTVTAILQAVLTWYVGGQLTPVIDDAFGASLNGSDLTTAELTGTDSSMLGASVASVAGTPLLALATTLLTGLLIVSVSRSVLGRKVTIGEVLRSRQVWKVLGFTLLVGLVTVLAAALVVVPLVLAANADSWGGALAIGLLGGLALVVAGVWVSVRTLLVTPALMLEGRAFWPTVARGWRLTRGSFWRLLGIYLLISIIVYVIVQLIQFPVTMVVAFAFGEPFPTSFWAIVATSIGQVLANTISTVFTASVVALLYIDTRMRREGLDIELARAAEKGA</sequence>
<gene>
    <name evidence="4" type="ordered locus">Celgi_1131</name>
</gene>
<reference evidence="5" key="1">
    <citation type="submission" date="2011-04" db="EMBL/GenBank/DDBJ databases">
        <title>Complete sequence of Cellvibrio gilvus ATCC 13127.</title>
        <authorList>
            <person name="Lucas S."/>
            <person name="Han J."/>
            <person name="Lapidus A."/>
            <person name="Cheng J.-F."/>
            <person name="Goodwin L."/>
            <person name="Pitluck S."/>
            <person name="Peters L."/>
            <person name="Munk A."/>
            <person name="Detter J.C."/>
            <person name="Han C."/>
            <person name="Tapia R."/>
            <person name="Land M."/>
            <person name="Hauser L."/>
            <person name="Kyrpides N."/>
            <person name="Ivanova N."/>
            <person name="Ovchinnikova G."/>
            <person name="Pagani I."/>
            <person name="Mead D."/>
            <person name="Brumm P."/>
            <person name="Woyke T."/>
        </authorList>
    </citation>
    <scope>NUCLEOTIDE SEQUENCE [LARGE SCALE GENOMIC DNA]</scope>
    <source>
        <strain evidence="5">ATCC 13127 / NRRL B-14078</strain>
    </source>
</reference>